<dbReference type="InterPro" id="IPR002347">
    <property type="entry name" value="SDR_fam"/>
</dbReference>
<dbReference type="SUPFAM" id="SSF51735">
    <property type="entry name" value="NAD(P)-binding Rossmann-fold domains"/>
    <property type="match status" value="1"/>
</dbReference>
<gene>
    <name evidence="4" type="ORF">T235_05550</name>
</gene>
<comment type="caution">
    <text evidence="4">The sequence shown here is derived from an EMBL/GenBank/DDBJ whole genome shotgun (WGS) entry which is preliminary data.</text>
</comment>
<dbReference type="PATRIC" id="fig|1411915.3.peg.325"/>
<dbReference type="GO" id="GO:0016616">
    <property type="term" value="F:oxidoreductase activity, acting on the CH-OH group of donors, NAD or NADP as acceptor"/>
    <property type="evidence" value="ECO:0007669"/>
    <property type="project" value="UniProtKB-ARBA"/>
</dbReference>
<reference evidence="4 5" key="1">
    <citation type="submission" date="2013-11" db="EMBL/GenBank/DDBJ databases">
        <title>Single cell genomics of uncultured Tannerella BU063 (oral taxon 286).</title>
        <authorList>
            <person name="Beall C.J."/>
            <person name="Campbell A.G."/>
            <person name="Griffen A.L."/>
            <person name="Podar M."/>
            <person name="Leys E.J."/>
        </authorList>
    </citation>
    <scope>NUCLEOTIDE SEQUENCE [LARGE SCALE GENOMIC DNA]</scope>
    <source>
        <strain evidence="4">Cell 8/11</strain>
    </source>
</reference>
<evidence type="ECO:0000313" key="5">
    <source>
        <dbReference type="Proteomes" id="UP000034980"/>
    </source>
</evidence>
<dbReference type="PANTHER" id="PTHR42901:SF1">
    <property type="entry name" value="ALCOHOL DEHYDROGENASE"/>
    <property type="match status" value="1"/>
</dbReference>
<evidence type="ECO:0000256" key="3">
    <source>
        <dbReference type="RuleBase" id="RU000363"/>
    </source>
</evidence>
<proteinExistence type="inferred from homology"/>
<evidence type="ECO:0000313" key="4">
    <source>
        <dbReference type="EMBL" id="ETK13071.1"/>
    </source>
</evidence>
<dbReference type="FunFam" id="3.40.50.720:FF:000047">
    <property type="entry name" value="NADP-dependent L-serine/L-allo-threonine dehydrogenase"/>
    <property type="match status" value="1"/>
</dbReference>
<dbReference type="PRINTS" id="PR00080">
    <property type="entry name" value="SDRFAMILY"/>
</dbReference>
<evidence type="ECO:0000256" key="1">
    <source>
        <dbReference type="ARBA" id="ARBA00006484"/>
    </source>
</evidence>
<dbReference type="PROSITE" id="PS00061">
    <property type="entry name" value="ADH_SHORT"/>
    <property type="match status" value="1"/>
</dbReference>
<protein>
    <submittedName>
        <fullName evidence="4">Short-chain dehydrogenase</fullName>
    </submittedName>
</protein>
<accession>W2D2P2</accession>
<sequence length="256" mass="27950">MQPITMITGATAGIGRATAHVLAQDGHQLILTGRRRERLEALRDELARTYPKSRFLALAFDVRRRDAVEEAIASLPDEWQAIDTLINNAGLAVGLESIHEGDPDDWERMIDTNIKGLLYVTRAVAPGMVARRAGHIVNLGSISSREVYPGGAVYCATKHAVRALSQGMRQDLLPYGIRVSLICPGAVETEFSIVRFKGDNQRAASVYDGYTPLSADDIARTIRFALTAPAHVDLQDILVMPTAQADARTIHRTPKG</sequence>
<dbReference type="PRINTS" id="PR00081">
    <property type="entry name" value="GDHRDH"/>
</dbReference>
<dbReference type="AlphaFoldDB" id="W2D2P2"/>
<evidence type="ECO:0000256" key="2">
    <source>
        <dbReference type="ARBA" id="ARBA00023002"/>
    </source>
</evidence>
<organism evidence="4 5">
    <name type="scientific">Tannerella sp. oral taxon BU063 isolate Cell 8/11</name>
    <dbReference type="NCBI Taxonomy" id="1411915"/>
    <lineage>
        <taxon>Bacteria</taxon>
        <taxon>Pseudomonadati</taxon>
        <taxon>Bacteroidota</taxon>
        <taxon>Bacteroidia</taxon>
        <taxon>Bacteroidales</taxon>
        <taxon>Tannerellaceae</taxon>
        <taxon>Tannerella</taxon>
    </lineage>
</organism>
<dbReference type="PANTHER" id="PTHR42901">
    <property type="entry name" value="ALCOHOL DEHYDROGENASE"/>
    <property type="match status" value="1"/>
</dbReference>
<dbReference type="InterPro" id="IPR036291">
    <property type="entry name" value="NAD(P)-bd_dom_sf"/>
</dbReference>
<comment type="similarity">
    <text evidence="1 3">Belongs to the short-chain dehydrogenases/reductases (SDR) family.</text>
</comment>
<keyword evidence="2" id="KW-0560">Oxidoreductase</keyword>
<dbReference type="EMBL" id="AYYF01000959">
    <property type="protein sequence ID" value="ETK13071.1"/>
    <property type="molecule type" value="Genomic_DNA"/>
</dbReference>
<name>W2D2P2_9BACT</name>
<dbReference type="Pfam" id="PF00106">
    <property type="entry name" value="adh_short"/>
    <property type="match status" value="1"/>
</dbReference>
<dbReference type="Gene3D" id="3.40.50.720">
    <property type="entry name" value="NAD(P)-binding Rossmann-like Domain"/>
    <property type="match status" value="1"/>
</dbReference>
<dbReference type="InterPro" id="IPR020904">
    <property type="entry name" value="Sc_DH/Rdtase_CS"/>
</dbReference>
<dbReference type="Proteomes" id="UP000034980">
    <property type="component" value="Unassembled WGS sequence"/>
</dbReference>